<reference evidence="3" key="1">
    <citation type="submission" date="2022-10" db="EMBL/GenBank/DDBJ databases">
        <title>Genome sequence of Actinomyces israelii ATCC 10048.</title>
        <authorList>
            <person name="Watt R.M."/>
            <person name="Tong W.M."/>
        </authorList>
    </citation>
    <scope>NUCLEOTIDE SEQUENCE</scope>
    <source>
        <strain evidence="3">ATCC 10048</strain>
    </source>
</reference>
<dbReference type="Gene3D" id="3.30.1330.230">
    <property type="match status" value="1"/>
</dbReference>
<dbReference type="PANTHER" id="PTHR37809:SF1">
    <property type="entry name" value="RIBOSOMAL PROTEIN S12 METHYLTHIOTRANSFERASE ACCESSORY FACTOR YCAO"/>
    <property type="match status" value="1"/>
</dbReference>
<evidence type="ECO:0000313" key="4">
    <source>
        <dbReference type="Proteomes" id="UP001072034"/>
    </source>
</evidence>
<evidence type="ECO:0000259" key="2">
    <source>
        <dbReference type="PROSITE" id="PS51664"/>
    </source>
</evidence>
<evidence type="ECO:0000256" key="1">
    <source>
        <dbReference type="SAM" id="MobiDB-lite"/>
    </source>
</evidence>
<dbReference type="InterPro" id="IPR003776">
    <property type="entry name" value="YcaO-like_dom"/>
</dbReference>
<comment type="caution">
    <text evidence="3">The sequence shown here is derived from an EMBL/GenBank/DDBJ whole genome shotgun (WGS) entry which is preliminary data.</text>
</comment>
<dbReference type="PANTHER" id="PTHR37809">
    <property type="entry name" value="RIBOSOMAL PROTEIN S12 METHYLTHIOTRANSFERASE ACCESSORY FACTOR YCAO"/>
    <property type="match status" value="1"/>
</dbReference>
<feature type="region of interest" description="Disordered" evidence="1">
    <location>
        <begin position="309"/>
        <end position="350"/>
    </location>
</feature>
<dbReference type="RefSeq" id="WP_268917259.1">
    <property type="nucleotide sequence ID" value="NZ_CP124548.1"/>
</dbReference>
<dbReference type="Proteomes" id="UP001072034">
    <property type="component" value="Unassembled WGS sequence"/>
</dbReference>
<dbReference type="PROSITE" id="PS51664">
    <property type="entry name" value="YCAO"/>
    <property type="match status" value="1"/>
</dbReference>
<proteinExistence type="predicted"/>
<name>A0ABT4I7L9_9ACTO</name>
<accession>A0ABT4I7L9</accession>
<dbReference type="EMBL" id="JAPTMY010000011">
    <property type="protein sequence ID" value="MCZ0857725.1"/>
    <property type="molecule type" value="Genomic_DNA"/>
</dbReference>
<gene>
    <name evidence="3" type="ORF">OHJ16_06670</name>
</gene>
<protein>
    <submittedName>
        <fullName evidence="3">YcaO-like family protein</fullName>
    </submittedName>
</protein>
<keyword evidence="4" id="KW-1185">Reference proteome</keyword>
<dbReference type="Pfam" id="PF02624">
    <property type="entry name" value="YcaO"/>
    <property type="match status" value="2"/>
</dbReference>
<sequence>MSPTAPSARPLSVLPLQEFESLLPAPGPGDRRDDDRLAPPLLVTDEDSAVLVDGSDPRLCPGCLLDGIQRSRHQRHRGPGTRCAGAVDGWGPVIGLAEQLLALPLGAESPFPRARVLSRGALATTIVPVSPSERCACRRRIPASGLPERIAEDLARPDGPDYRAVSLDEVARDIAGLANPFCSGLGAHAVRDLSIETTAKVSGAYVSRSADGAWTCPWGGHTSRYTRSHAIGLLEGLERIAGARPPVGAPAWYGTAADAPLPAYPPSAFGLPDEADPLPTRWVAATRLSDGAEVAVPRDVAYYLPEDAGEHEERGELVPSGSAETGSPGDLGALETGTPEGAGRSGQLVRDSSNGCACGGGLAEAILYGLLEAVERDAFLIGWYGALALDEIDPASIRDRSSRELLARMRLLGQRVRFFDSTTGTRVPTVTAVAESPLTGSLCFGAGAHPDAERALASALSEVASDYRVVQIRLERGRRRIESMLADFSLVRVMEDHADLFSHPGARPLASFLLDSPRDSLRDLGSLTVPGAGAGVRSDLRLCLDLLDPGLDVLVVEQTSPAQRTLGMHGVKVLVPGLVPIDFGWHHQRALRMPRTRERAAHYRSRHLLAAPRRTPAPVPHPFP</sequence>
<evidence type="ECO:0000313" key="3">
    <source>
        <dbReference type="EMBL" id="MCZ0857725.1"/>
    </source>
</evidence>
<organism evidence="3 4">
    <name type="scientific">Actinomyces israelii</name>
    <dbReference type="NCBI Taxonomy" id="1659"/>
    <lineage>
        <taxon>Bacteria</taxon>
        <taxon>Bacillati</taxon>
        <taxon>Actinomycetota</taxon>
        <taxon>Actinomycetes</taxon>
        <taxon>Actinomycetales</taxon>
        <taxon>Actinomycetaceae</taxon>
        <taxon>Actinomyces</taxon>
    </lineage>
</organism>
<feature type="domain" description="YcaO" evidence="2">
    <location>
        <begin position="220"/>
        <end position="624"/>
    </location>
</feature>